<evidence type="ECO:0000256" key="5">
    <source>
        <dbReference type="ARBA" id="ARBA00022777"/>
    </source>
</evidence>
<dbReference type="InterPro" id="IPR001610">
    <property type="entry name" value="PAC"/>
</dbReference>
<dbReference type="SMART" id="SM00086">
    <property type="entry name" value="PAC"/>
    <property type="match status" value="2"/>
</dbReference>
<keyword evidence="3" id="KW-0597">Phosphoprotein</keyword>
<dbReference type="Pfam" id="PF08447">
    <property type="entry name" value="PAS_3"/>
    <property type="match status" value="1"/>
</dbReference>
<reference evidence="10 11" key="1">
    <citation type="submission" date="2018-04" db="EMBL/GenBank/DDBJ databases">
        <title>Adhaeribacter sp. HMF7616 genome sequencing and assembly.</title>
        <authorList>
            <person name="Kang H."/>
            <person name="Kang J."/>
            <person name="Cha I."/>
            <person name="Kim H."/>
            <person name="Joh K."/>
        </authorList>
    </citation>
    <scope>NUCLEOTIDE SEQUENCE [LARGE SCALE GENOMIC DNA]</scope>
    <source>
        <strain evidence="10 11">HMF7616</strain>
    </source>
</reference>
<evidence type="ECO:0000259" key="7">
    <source>
        <dbReference type="PROSITE" id="PS50109"/>
    </source>
</evidence>
<dbReference type="Pfam" id="PF00512">
    <property type="entry name" value="HisKA"/>
    <property type="match status" value="1"/>
</dbReference>
<dbReference type="InterPro" id="IPR000700">
    <property type="entry name" value="PAS-assoc_C"/>
</dbReference>
<dbReference type="InterPro" id="IPR003594">
    <property type="entry name" value="HATPase_dom"/>
</dbReference>
<dbReference type="SUPFAM" id="SSF55785">
    <property type="entry name" value="PYP-like sensor domain (PAS domain)"/>
    <property type="match status" value="6"/>
</dbReference>
<dbReference type="GO" id="GO:0000155">
    <property type="term" value="F:phosphorelay sensor kinase activity"/>
    <property type="evidence" value="ECO:0007669"/>
    <property type="project" value="InterPro"/>
</dbReference>
<feature type="domain" description="PAS" evidence="8">
    <location>
        <begin position="885"/>
        <end position="955"/>
    </location>
</feature>
<dbReference type="InterPro" id="IPR036097">
    <property type="entry name" value="HisK_dim/P_sf"/>
</dbReference>
<dbReference type="PANTHER" id="PTHR43304:SF1">
    <property type="entry name" value="PAC DOMAIN-CONTAINING PROTEIN"/>
    <property type="match status" value="1"/>
</dbReference>
<dbReference type="PROSITE" id="PS50112">
    <property type="entry name" value="PAS"/>
    <property type="match status" value="2"/>
</dbReference>
<dbReference type="InterPro" id="IPR005467">
    <property type="entry name" value="His_kinase_dom"/>
</dbReference>
<feature type="domain" description="PAS" evidence="8">
    <location>
        <begin position="761"/>
        <end position="831"/>
    </location>
</feature>
<dbReference type="PANTHER" id="PTHR43304">
    <property type="entry name" value="PHYTOCHROME-LIKE PROTEIN CPH1"/>
    <property type="match status" value="1"/>
</dbReference>
<dbReference type="SMART" id="SM00388">
    <property type="entry name" value="HisKA"/>
    <property type="match status" value="1"/>
</dbReference>
<dbReference type="InterPro" id="IPR004358">
    <property type="entry name" value="Sig_transdc_His_kin-like_C"/>
</dbReference>
<dbReference type="SMART" id="SM00091">
    <property type="entry name" value="PAS"/>
    <property type="match status" value="6"/>
</dbReference>
<evidence type="ECO:0000313" key="10">
    <source>
        <dbReference type="EMBL" id="RDC64216.1"/>
    </source>
</evidence>
<dbReference type="OrthoDB" id="9766459at2"/>
<evidence type="ECO:0000256" key="2">
    <source>
        <dbReference type="ARBA" id="ARBA00012438"/>
    </source>
</evidence>
<proteinExistence type="predicted"/>
<dbReference type="Gene3D" id="3.30.450.20">
    <property type="entry name" value="PAS domain"/>
    <property type="match status" value="7"/>
</dbReference>
<dbReference type="SUPFAM" id="SSF55874">
    <property type="entry name" value="ATPase domain of HSP90 chaperone/DNA topoisomerase II/histidine kinase"/>
    <property type="match status" value="1"/>
</dbReference>
<dbReference type="Pfam" id="PF08448">
    <property type="entry name" value="PAS_4"/>
    <property type="match status" value="5"/>
</dbReference>
<dbReference type="Gene3D" id="3.30.565.10">
    <property type="entry name" value="Histidine kinase-like ATPase, C-terminal domain"/>
    <property type="match status" value="1"/>
</dbReference>
<dbReference type="InterPro" id="IPR052162">
    <property type="entry name" value="Sensor_kinase/Photoreceptor"/>
</dbReference>
<name>A0A369QLW4_9BACT</name>
<dbReference type="Pfam" id="PF02518">
    <property type="entry name" value="HATPase_c"/>
    <property type="match status" value="1"/>
</dbReference>
<dbReference type="RefSeq" id="WP_115373405.1">
    <property type="nucleotide sequence ID" value="NZ_QASA01000001.1"/>
</dbReference>
<protein>
    <recommendedName>
        <fullName evidence="2">histidine kinase</fullName>
        <ecNumber evidence="2">2.7.13.3</ecNumber>
    </recommendedName>
</protein>
<dbReference type="EC" id="2.7.13.3" evidence="2"/>
<dbReference type="CDD" id="cd00130">
    <property type="entry name" value="PAS"/>
    <property type="match status" value="2"/>
</dbReference>
<dbReference type="InterPro" id="IPR036890">
    <property type="entry name" value="HATPase_C_sf"/>
</dbReference>
<evidence type="ECO:0000256" key="4">
    <source>
        <dbReference type="ARBA" id="ARBA00022679"/>
    </source>
</evidence>
<keyword evidence="4 10" id="KW-0808">Transferase</keyword>
<dbReference type="PROSITE" id="PS50113">
    <property type="entry name" value="PAC"/>
    <property type="match status" value="1"/>
</dbReference>
<feature type="domain" description="Histidine kinase" evidence="7">
    <location>
        <begin position="1022"/>
        <end position="1239"/>
    </location>
</feature>
<feature type="coiled-coil region" evidence="6">
    <location>
        <begin position="292"/>
        <end position="351"/>
    </location>
</feature>
<dbReference type="SMART" id="SM00387">
    <property type="entry name" value="HATPase_c"/>
    <property type="match status" value="1"/>
</dbReference>
<dbReference type="InterPro" id="IPR000014">
    <property type="entry name" value="PAS"/>
</dbReference>
<dbReference type="InterPro" id="IPR013656">
    <property type="entry name" value="PAS_4"/>
</dbReference>
<comment type="catalytic activity">
    <reaction evidence="1">
        <text>ATP + protein L-histidine = ADP + protein N-phospho-L-histidine.</text>
        <dbReference type="EC" id="2.7.13.3"/>
    </reaction>
</comment>
<dbReference type="AlphaFoldDB" id="A0A369QLW4"/>
<dbReference type="InterPro" id="IPR013655">
    <property type="entry name" value="PAS_fold_3"/>
</dbReference>
<evidence type="ECO:0000259" key="9">
    <source>
        <dbReference type="PROSITE" id="PS50113"/>
    </source>
</evidence>
<evidence type="ECO:0000256" key="3">
    <source>
        <dbReference type="ARBA" id="ARBA00022553"/>
    </source>
</evidence>
<comment type="caution">
    <text evidence="10">The sequence shown here is derived from an EMBL/GenBank/DDBJ whole genome shotgun (WGS) entry which is preliminary data.</text>
</comment>
<dbReference type="NCBIfam" id="TIGR00229">
    <property type="entry name" value="sensory_box"/>
    <property type="match status" value="2"/>
</dbReference>
<dbReference type="CDD" id="cd00082">
    <property type="entry name" value="HisKA"/>
    <property type="match status" value="1"/>
</dbReference>
<feature type="domain" description="PAC" evidence="9">
    <location>
        <begin position="959"/>
        <end position="1011"/>
    </location>
</feature>
<dbReference type="Proteomes" id="UP000253919">
    <property type="component" value="Unassembled WGS sequence"/>
</dbReference>
<evidence type="ECO:0000256" key="6">
    <source>
        <dbReference type="SAM" id="Coils"/>
    </source>
</evidence>
<evidence type="ECO:0000256" key="1">
    <source>
        <dbReference type="ARBA" id="ARBA00000085"/>
    </source>
</evidence>
<dbReference type="EMBL" id="QASA01000001">
    <property type="protein sequence ID" value="RDC64216.1"/>
    <property type="molecule type" value="Genomic_DNA"/>
</dbReference>
<gene>
    <name evidence="10" type="primary">fixL</name>
    <name evidence="10" type="ORF">AHMF7616_02828</name>
</gene>
<keyword evidence="5 10" id="KW-0418">Kinase</keyword>
<accession>A0A369QLW4</accession>
<organism evidence="10 11">
    <name type="scientific">Adhaeribacter pallidiroseus</name>
    <dbReference type="NCBI Taxonomy" id="2072847"/>
    <lineage>
        <taxon>Bacteria</taxon>
        <taxon>Pseudomonadati</taxon>
        <taxon>Bacteroidota</taxon>
        <taxon>Cytophagia</taxon>
        <taxon>Cytophagales</taxon>
        <taxon>Hymenobacteraceae</taxon>
        <taxon>Adhaeribacter</taxon>
    </lineage>
</organism>
<sequence length="1239" mass="141139">MSDSPATPAAYSNLEEISPLEELLPALLDISLTGVIFFKPVYHADTGEIIDLAYVKLNAAAQRMLQLPERPDKTFLQLYPHAHQTGIFAFYRDTFLTGKPGRYDLNYQYDRLNNYFQLAAQRSGQGLIVSFNDTSDHDRTAVEKALRESQELEKKARAEAELQQQRLHQIFMEAPALICIFEGPQHIFKLVNPPYQRLVGDRPLLGKPIAEAMPELAGQPIFGLLNKVYRTGESFHAHEMLVQLDHNNSGGDLGQNYYNFIYQATRNLSGEIDGILVFAYEVTAQVRARWQVEYNRQHVQDLNEEMQATNEELLTTNNDLVNTQLALQQLNEELEARVAERTREVKDAQVATERQRERLERFFMQAPAAICILDGPNLVYELVNPSYQQLFPGRQLLGKPLLEALPELAGHTVWRTLQQVYQTGKTHTEYGILIPIARHENAPLEDIYFNYIQQGRYDEYGRVDGVLVFAFEVTEQVKAQQRADALQAEVLAATQFQVQEREAFYQVFEQTPACIVLLRGPEHRVDYYNLAYQQLFPGRQMKGKTIAEIQPEALEQGFVALLDKVYQTGETFYGNELLLTIEQVPDGSTKNIFFNFTYQAYRENDQIVGISVFAFDVTGQVMARREAEQQQQLLHTLFMEAPAPILILDGPELVYQLVNPAYQQIFPGRELLGKKLLEALPELKDSPLPAILDNVYKTGETYVAQELPLMLARYEGGPLEEIYWTFTYQARYNAQGIIDGALVFAYEVTDQVKARKTIEENAQQLKLITDALPVLISYLDKEETYRFVNKAYEAWFNQKPEDLLGKPVRQVVGEAAYQGIQDYVKRALAGERLDFEVRMPYRENFIKHISTNYVPDIREGEVLGFYAMVSDITEQVVAQQRVAQAAAELRVVAANAPVFIFRTDAAGQINYVNETLFEWSGLEPNTSQLNAVWELIHPEDRPLIQESFATSIGTNQAWESPAYRIRRRDGEYRWSITRTQPYFNADGQLVGFTGVNVDIHEQIVLQKQLTRTNVDLDNFIYTASHDLKAPILNIEGLMEALLDQMPPDFLEQDTVKQTTELILESVQRFKRTIDHLTEITKLQKENTPEAEVVNLASIIAEVQLDLAPVILAEQAQITVDVTSCPTIRFSEKNLRSIIYNLLSNAIKYRAAERTPQVRVHCFVIPGYEVLAVQDNGLGINLNQESKLFAMFKRLHNHVEGTGIGLYMVKKIIENAGGKIEVQSKVGEGSTFQIFFPRNT</sequence>
<dbReference type="InterPro" id="IPR035965">
    <property type="entry name" value="PAS-like_dom_sf"/>
</dbReference>
<evidence type="ECO:0000259" key="8">
    <source>
        <dbReference type="PROSITE" id="PS50112"/>
    </source>
</evidence>
<dbReference type="InterPro" id="IPR003661">
    <property type="entry name" value="HisK_dim/P_dom"/>
</dbReference>
<dbReference type="PROSITE" id="PS50109">
    <property type="entry name" value="HIS_KIN"/>
    <property type="match status" value="1"/>
</dbReference>
<keyword evidence="11" id="KW-1185">Reference proteome</keyword>
<keyword evidence="6" id="KW-0175">Coiled coil</keyword>
<dbReference type="PRINTS" id="PR00344">
    <property type="entry name" value="BCTRLSENSOR"/>
</dbReference>
<evidence type="ECO:0000313" key="11">
    <source>
        <dbReference type="Proteomes" id="UP000253919"/>
    </source>
</evidence>
<dbReference type="SUPFAM" id="SSF47384">
    <property type="entry name" value="Homodimeric domain of signal transducing histidine kinase"/>
    <property type="match status" value="1"/>
</dbReference>
<dbReference type="Gene3D" id="1.10.287.130">
    <property type="match status" value="1"/>
</dbReference>